<reference evidence="2" key="1">
    <citation type="submission" date="2022-03" db="EMBL/GenBank/DDBJ databases">
        <title>Description of Abyssus ytuae gen. nov., sp. nov., a novel member of the family Flavobacteriaceae isolated from the sediment of Mariana Trench.</title>
        <authorList>
            <person name="Zhang J."/>
            <person name="Xu X."/>
        </authorList>
    </citation>
    <scope>NUCLEOTIDE SEQUENCE</scope>
    <source>
        <strain evidence="2">MT3330</strain>
    </source>
</reference>
<dbReference type="PROSITE" id="PS50005">
    <property type="entry name" value="TPR"/>
    <property type="match status" value="1"/>
</dbReference>
<dbReference type="KEGG" id="fbm:MQE35_11510"/>
<keyword evidence="1" id="KW-0802">TPR repeat</keyword>
<accession>A0A9E7CTL0</accession>
<protein>
    <submittedName>
        <fullName evidence="2">Tetratricopeptide repeat protein</fullName>
    </submittedName>
</protein>
<dbReference type="Pfam" id="PF13181">
    <property type="entry name" value="TPR_8"/>
    <property type="match status" value="2"/>
</dbReference>
<evidence type="ECO:0000313" key="3">
    <source>
        <dbReference type="Proteomes" id="UP000831290"/>
    </source>
</evidence>
<dbReference type="RefSeq" id="WP_255841538.1">
    <property type="nucleotide sequence ID" value="NZ_CP094358.1"/>
</dbReference>
<evidence type="ECO:0000256" key="1">
    <source>
        <dbReference type="PROSITE-ProRule" id="PRU00339"/>
    </source>
</evidence>
<organism evidence="2 3">
    <name type="scientific">Abyssalbus ytuae</name>
    <dbReference type="NCBI Taxonomy" id="2926907"/>
    <lineage>
        <taxon>Bacteria</taxon>
        <taxon>Pseudomonadati</taxon>
        <taxon>Bacteroidota</taxon>
        <taxon>Flavobacteriia</taxon>
        <taxon>Flavobacteriales</taxon>
        <taxon>Flavobacteriaceae</taxon>
        <taxon>Abyssalbus</taxon>
    </lineage>
</organism>
<dbReference type="SUPFAM" id="SSF48452">
    <property type="entry name" value="TPR-like"/>
    <property type="match status" value="1"/>
</dbReference>
<evidence type="ECO:0000313" key="2">
    <source>
        <dbReference type="EMBL" id="UOB16362.1"/>
    </source>
</evidence>
<dbReference type="InterPro" id="IPR019734">
    <property type="entry name" value="TPR_rpt"/>
</dbReference>
<gene>
    <name evidence="2" type="ORF">MQE35_11510</name>
</gene>
<sequence>MKFPSNHKTFLIYLFVCMNIYSQNSFEQSVTKLIENKEFRKVEILLKKEISIKNNVRLIELLGDVYGYQKKWEEAKETYKKLVNINSNNANYLYKYGGVLGMIALENKFKGLGLIDDVKKYFAKAAELDPQHINVRWALIELYIQLPGIVGGSYKKAEEYALQLSEISPLEGYLAKGYIADYRKRNYEAEMNFKKAMEHIDNVKENYPRNNLNYQIGKIAATYNINLNKGLVHLNRFIKNHSTSDNVTLDWIYYQMARIFKLKGDKSNALISIEKALALKPGFTLAQKEKKLIEAM</sequence>
<keyword evidence="3" id="KW-1185">Reference proteome</keyword>
<dbReference type="InterPro" id="IPR011990">
    <property type="entry name" value="TPR-like_helical_dom_sf"/>
</dbReference>
<dbReference type="Proteomes" id="UP000831290">
    <property type="component" value="Chromosome"/>
</dbReference>
<dbReference type="EMBL" id="CP094358">
    <property type="protein sequence ID" value="UOB16362.1"/>
    <property type="molecule type" value="Genomic_DNA"/>
</dbReference>
<dbReference type="AlphaFoldDB" id="A0A9E7CTL0"/>
<proteinExistence type="predicted"/>
<feature type="repeat" description="TPR" evidence="1">
    <location>
        <begin position="56"/>
        <end position="89"/>
    </location>
</feature>
<name>A0A9E7CTL0_9FLAO</name>
<dbReference type="SMART" id="SM00028">
    <property type="entry name" value="TPR"/>
    <property type="match status" value="4"/>
</dbReference>
<dbReference type="Gene3D" id="1.25.40.10">
    <property type="entry name" value="Tetratricopeptide repeat domain"/>
    <property type="match status" value="2"/>
</dbReference>